<evidence type="ECO:0000256" key="7">
    <source>
        <dbReference type="ARBA" id="ARBA00022884"/>
    </source>
</evidence>
<feature type="compositionally biased region" description="Basic and acidic residues" evidence="14">
    <location>
        <begin position="435"/>
        <end position="453"/>
    </location>
</feature>
<dbReference type="SMART" id="SM00360">
    <property type="entry name" value="RRM"/>
    <property type="match status" value="1"/>
</dbReference>
<feature type="compositionally biased region" description="Basic and acidic residues" evidence="14">
    <location>
        <begin position="361"/>
        <end position="372"/>
    </location>
</feature>
<organism evidence="18 19">
    <name type="scientific">Sinanodonta woodiana</name>
    <name type="common">Chinese pond mussel</name>
    <name type="synonym">Anodonta woodiana</name>
    <dbReference type="NCBI Taxonomy" id="1069815"/>
    <lineage>
        <taxon>Eukaryota</taxon>
        <taxon>Metazoa</taxon>
        <taxon>Spiralia</taxon>
        <taxon>Lophotrochozoa</taxon>
        <taxon>Mollusca</taxon>
        <taxon>Bivalvia</taxon>
        <taxon>Autobranchia</taxon>
        <taxon>Heteroconchia</taxon>
        <taxon>Palaeoheterodonta</taxon>
        <taxon>Unionida</taxon>
        <taxon>Unionoidea</taxon>
        <taxon>Unionidae</taxon>
        <taxon>Unioninae</taxon>
        <taxon>Sinanodonta</taxon>
    </lineage>
</organism>
<feature type="compositionally biased region" description="Basic and acidic residues" evidence="14">
    <location>
        <begin position="471"/>
        <end position="480"/>
    </location>
</feature>
<keyword evidence="8" id="KW-0805">Transcription regulation</keyword>
<dbReference type="GO" id="GO:1990904">
    <property type="term" value="C:ribonucleoprotein complex"/>
    <property type="evidence" value="ECO:0007669"/>
    <property type="project" value="UniProtKB-UniRule"/>
</dbReference>
<dbReference type="GO" id="GO:0030154">
    <property type="term" value="P:cell differentiation"/>
    <property type="evidence" value="ECO:0007669"/>
    <property type="project" value="UniProtKB-KW"/>
</dbReference>
<accession>A0ABD3WVF5</accession>
<evidence type="ECO:0000256" key="1">
    <source>
        <dbReference type="ARBA" id="ARBA00004642"/>
    </source>
</evidence>
<dbReference type="PROSITE" id="PS51939">
    <property type="entry name" value="XRRM"/>
    <property type="match status" value="1"/>
</dbReference>
<dbReference type="SMART" id="SM00715">
    <property type="entry name" value="LA"/>
    <property type="match status" value="1"/>
</dbReference>
<dbReference type="InterPro" id="IPR034887">
    <property type="entry name" value="LARP7_RRM1"/>
</dbReference>
<evidence type="ECO:0000256" key="2">
    <source>
        <dbReference type="ARBA" id="ARBA00008680"/>
    </source>
</evidence>
<proteinExistence type="inferred from homology"/>
<evidence type="ECO:0000259" key="17">
    <source>
        <dbReference type="PROSITE" id="PS51939"/>
    </source>
</evidence>
<evidence type="ECO:0000313" key="19">
    <source>
        <dbReference type="Proteomes" id="UP001634394"/>
    </source>
</evidence>
<feature type="compositionally biased region" description="Basic and acidic residues" evidence="14">
    <location>
        <begin position="316"/>
        <end position="332"/>
    </location>
</feature>
<evidence type="ECO:0000256" key="10">
    <source>
        <dbReference type="ARBA" id="ARBA00023187"/>
    </source>
</evidence>
<dbReference type="PRINTS" id="PR00302">
    <property type="entry name" value="LUPUSLA"/>
</dbReference>
<evidence type="ECO:0000256" key="8">
    <source>
        <dbReference type="ARBA" id="ARBA00023015"/>
    </source>
</evidence>
<feature type="compositionally biased region" description="Basic residues" evidence="14">
    <location>
        <begin position="424"/>
        <end position="434"/>
    </location>
</feature>
<dbReference type="InterPro" id="IPR000504">
    <property type="entry name" value="RRM_dom"/>
</dbReference>
<dbReference type="GO" id="GO:0005654">
    <property type="term" value="C:nucleoplasm"/>
    <property type="evidence" value="ECO:0007669"/>
    <property type="project" value="UniProtKB-SubCell"/>
</dbReference>
<dbReference type="InterPro" id="IPR035979">
    <property type="entry name" value="RBD_domain_sf"/>
</dbReference>
<comment type="similarity">
    <text evidence="2">Belongs to the LARP7 family.</text>
</comment>
<evidence type="ECO:0000256" key="5">
    <source>
        <dbReference type="ARBA" id="ARBA00022782"/>
    </source>
</evidence>
<evidence type="ECO:0000256" key="13">
    <source>
        <dbReference type="PROSITE-ProRule" id="PRU00332"/>
    </source>
</evidence>
<dbReference type="InterPro" id="IPR036390">
    <property type="entry name" value="WH_DNA-bd_sf"/>
</dbReference>
<feature type="domain" description="RRM" evidence="15">
    <location>
        <begin position="113"/>
        <end position="193"/>
    </location>
</feature>
<dbReference type="AlphaFoldDB" id="A0ABD3WVF5"/>
<dbReference type="GO" id="GO:0006397">
    <property type="term" value="P:mRNA processing"/>
    <property type="evidence" value="ECO:0007669"/>
    <property type="project" value="UniProtKB-KW"/>
</dbReference>
<feature type="compositionally biased region" description="Basic and acidic residues" evidence="14">
    <location>
        <begin position="253"/>
        <end position="270"/>
    </location>
</feature>
<evidence type="ECO:0000256" key="6">
    <source>
        <dbReference type="ARBA" id="ARBA00022871"/>
    </source>
</evidence>
<feature type="region of interest" description="Disordered" evidence="14">
    <location>
        <begin position="542"/>
        <end position="561"/>
    </location>
</feature>
<dbReference type="InterPro" id="IPR045180">
    <property type="entry name" value="La_dom_prot"/>
</dbReference>
<dbReference type="Gene3D" id="3.30.70.330">
    <property type="match status" value="2"/>
</dbReference>
<dbReference type="PROSITE" id="PS50961">
    <property type="entry name" value="HTH_LA"/>
    <property type="match status" value="1"/>
</dbReference>
<dbReference type="FunFam" id="1.10.10.10:FF:000158">
    <property type="entry name" value="La ribonucleoprotein domain family member 7"/>
    <property type="match status" value="1"/>
</dbReference>
<dbReference type="InterPro" id="IPR014886">
    <property type="entry name" value="La_xRRM"/>
</dbReference>
<gene>
    <name evidence="18" type="ORF">ACJMK2_034446</name>
</gene>
<dbReference type="CDD" id="cd07323">
    <property type="entry name" value="LAM"/>
    <property type="match status" value="1"/>
</dbReference>
<evidence type="ECO:0000256" key="4">
    <source>
        <dbReference type="ARBA" id="ARBA00022664"/>
    </source>
</evidence>
<comment type="subcellular location">
    <subcellularLocation>
        <location evidence="1">Nucleus</location>
        <location evidence="1">Nucleoplasm</location>
    </subcellularLocation>
</comment>
<keyword evidence="9" id="KW-0804">Transcription</keyword>
<evidence type="ECO:0000256" key="12">
    <source>
        <dbReference type="ARBA" id="ARBA00029640"/>
    </source>
</evidence>
<dbReference type="SUPFAM" id="SSF46785">
    <property type="entry name" value="Winged helix' DNA-binding domain"/>
    <property type="match status" value="1"/>
</dbReference>
<feature type="region of interest" description="Disordered" evidence="14">
    <location>
        <begin position="200"/>
        <end position="503"/>
    </location>
</feature>
<keyword evidence="19" id="KW-1185">Reference proteome</keyword>
<dbReference type="InterPro" id="IPR012677">
    <property type="entry name" value="Nucleotide-bd_a/b_plait_sf"/>
</dbReference>
<dbReference type="Pfam" id="PF05383">
    <property type="entry name" value="La"/>
    <property type="match status" value="1"/>
</dbReference>
<reference evidence="18 19" key="1">
    <citation type="submission" date="2024-11" db="EMBL/GenBank/DDBJ databases">
        <title>Chromosome-level genome assembly of the freshwater bivalve Anodonta woodiana.</title>
        <authorList>
            <person name="Chen X."/>
        </authorList>
    </citation>
    <scope>NUCLEOTIDE SEQUENCE [LARGE SCALE GENOMIC DNA]</scope>
    <source>
        <strain evidence="18">MN2024</strain>
        <tissue evidence="18">Gills</tissue>
    </source>
</reference>
<keyword evidence="10" id="KW-0508">mRNA splicing</keyword>
<dbReference type="InterPro" id="IPR036388">
    <property type="entry name" value="WH-like_DNA-bd_sf"/>
</dbReference>
<dbReference type="SUPFAM" id="SSF54928">
    <property type="entry name" value="RNA-binding domain, RBD"/>
    <property type="match status" value="1"/>
</dbReference>
<feature type="domain" description="HTH La-type RNA-binding" evidence="16">
    <location>
        <begin position="17"/>
        <end position="108"/>
    </location>
</feature>
<keyword evidence="7 13" id="KW-0694">RNA-binding</keyword>
<dbReference type="Pfam" id="PF00076">
    <property type="entry name" value="RRM_1"/>
    <property type="match status" value="1"/>
</dbReference>
<evidence type="ECO:0000256" key="11">
    <source>
        <dbReference type="ARBA" id="ARBA00023242"/>
    </source>
</evidence>
<dbReference type="EMBL" id="JBJQND010000005">
    <property type="protein sequence ID" value="KAL3876628.1"/>
    <property type="molecule type" value="Genomic_DNA"/>
</dbReference>
<feature type="domain" description="XRRM" evidence="17">
    <location>
        <begin position="570"/>
        <end position="680"/>
    </location>
</feature>
<feature type="compositionally biased region" description="Basic residues" evidence="14">
    <location>
        <begin position="487"/>
        <end position="499"/>
    </location>
</feature>
<evidence type="ECO:0000259" key="16">
    <source>
        <dbReference type="PROSITE" id="PS50961"/>
    </source>
</evidence>
<protein>
    <recommendedName>
        <fullName evidence="3">La-related protein 7</fullName>
    </recommendedName>
    <alternativeName>
        <fullName evidence="12">La ribonucleoprotein domain family member 7</fullName>
    </alternativeName>
</protein>
<name>A0ABD3WVF5_SINWO</name>
<dbReference type="PROSITE" id="PS50102">
    <property type="entry name" value="RRM"/>
    <property type="match status" value="1"/>
</dbReference>
<dbReference type="InterPro" id="IPR006630">
    <property type="entry name" value="La_HTH"/>
</dbReference>
<evidence type="ECO:0000256" key="3">
    <source>
        <dbReference type="ARBA" id="ARBA00015867"/>
    </source>
</evidence>
<keyword evidence="11" id="KW-0539">Nucleus</keyword>
<dbReference type="GO" id="GO:0003723">
    <property type="term" value="F:RNA binding"/>
    <property type="evidence" value="ECO:0007669"/>
    <property type="project" value="UniProtKB-UniRule"/>
</dbReference>
<dbReference type="GO" id="GO:0008380">
    <property type="term" value="P:RNA splicing"/>
    <property type="evidence" value="ECO:0007669"/>
    <property type="project" value="UniProtKB-KW"/>
</dbReference>
<evidence type="ECO:0000256" key="9">
    <source>
        <dbReference type="ARBA" id="ARBA00023163"/>
    </source>
</evidence>
<dbReference type="PANTHER" id="PTHR22792">
    <property type="entry name" value="LUPUS LA PROTEIN-RELATED"/>
    <property type="match status" value="1"/>
</dbReference>
<feature type="compositionally biased region" description="Basic and acidic residues" evidence="14">
    <location>
        <begin position="282"/>
        <end position="293"/>
    </location>
</feature>
<feature type="compositionally biased region" description="Polar residues" evidence="14">
    <location>
        <begin position="333"/>
        <end position="343"/>
    </location>
</feature>
<feature type="compositionally biased region" description="Basic and acidic residues" evidence="14">
    <location>
        <begin position="413"/>
        <end position="423"/>
    </location>
</feature>
<keyword evidence="4" id="KW-0507">mRNA processing</keyword>
<dbReference type="PANTHER" id="PTHR22792:SF62">
    <property type="entry name" value="LA-RELATED PROTEIN 7"/>
    <property type="match status" value="1"/>
</dbReference>
<dbReference type="CDD" id="cd12290">
    <property type="entry name" value="RRM1_LARP7"/>
    <property type="match status" value="1"/>
</dbReference>
<dbReference type="Proteomes" id="UP001634394">
    <property type="component" value="Unassembled WGS sequence"/>
</dbReference>
<keyword evidence="5" id="KW-0221">Differentiation</keyword>
<comment type="caution">
    <text evidence="18">The sequence shown here is derived from an EMBL/GenBank/DDBJ whole genome shotgun (WGS) entry which is preliminary data.</text>
</comment>
<dbReference type="InterPro" id="IPR002344">
    <property type="entry name" value="Lupus_La"/>
</dbReference>
<sequence length="697" mass="79808">METVKMEKPVLSQKPVRKRMKAIYKKIREQMEFYFSDANLHKDRFLKKKMEESADGYVALSLFLTFNRIQALTVDVSVLAKAVSHSDFLQLNEDRSSVRRSSPISDPGNVDARTVYVECLPSNVDQDWIRKVFSDCGKIAYISIPKYRSTKDPKGFAFVEFQTEEAALKACEELNNPPVEAEDRIGKFPHSNKQLEFLRKKGLSVDNAEEDKTHPEKEPVSKDSEMQQVGENMEAIGVLDGKGSKRNKRRRRTSEGKDMKKVDGHEKASGPKDNSNTYQQDETDKDRSGKDYDPGDSVGNVGKGEGCSVTGKKRKRDSESKEVESDDSKEMTYKQTLSEQPSQKRIRSESEEGTAVPESIFKPKSDESEESKMVSGSVIRSKSETSNTSHFSPRKRKSFEQKEKNFLSTEDTDSVKVGDTEKSNKKRSRKRRSRTRTDSGTETGKDSVEKKCDSMGSRESIEQLDLPAKMQRKEEMKKDNGSSLKEGRKKRRKRKKRNKDKYTPEIRVIPKVKWLELRKEYLELQKKSMKELKRALVELRQNGKDDGKTGKTNKDGTQEMRAERKTKQLEFVPNVIVKMTSSDPMFRQQIKTDLTGLGEDVHVAYIDVKDETNEGIIRCKDSQSAEKIMSAHLDKYTLVLLSGDEERAYWDKLAADRETKLNANRPKKRGHQRLLDRAQKAMSVNIEKKHIIFGDEI</sequence>
<dbReference type="Gene3D" id="1.10.10.10">
    <property type="entry name" value="Winged helix-like DNA-binding domain superfamily/Winged helix DNA-binding domain"/>
    <property type="match status" value="1"/>
</dbReference>
<evidence type="ECO:0000259" key="15">
    <source>
        <dbReference type="PROSITE" id="PS50102"/>
    </source>
</evidence>
<feature type="compositionally biased region" description="Basic and acidic residues" evidence="14">
    <location>
        <begin position="210"/>
        <end position="225"/>
    </location>
</feature>
<dbReference type="Pfam" id="PF08777">
    <property type="entry name" value="RRM_3"/>
    <property type="match status" value="1"/>
</dbReference>
<evidence type="ECO:0000313" key="18">
    <source>
        <dbReference type="EMBL" id="KAL3876628.1"/>
    </source>
</evidence>
<dbReference type="GO" id="GO:0007283">
    <property type="term" value="P:spermatogenesis"/>
    <property type="evidence" value="ECO:0007669"/>
    <property type="project" value="UniProtKB-KW"/>
</dbReference>
<evidence type="ECO:0000256" key="14">
    <source>
        <dbReference type="SAM" id="MobiDB-lite"/>
    </source>
</evidence>
<keyword evidence="6" id="KW-0744">Spermatogenesis</keyword>
<feature type="compositionally biased region" description="Polar residues" evidence="14">
    <location>
        <begin position="378"/>
        <end position="391"/>
    </location>
</feature>